<keyword evidence="2" id="KW-0732">Signal</keyword>
<dbReference type="InterPro" id="IPR000742">
    <property type="entry name" value="EGF"/>
</dbReference>
<comment type="caution">
    <text evidence="10">The sequence shown here is derived from an EMBL/GenBank/DDBJ whole genome shotgun (WGS) entry which is preliminary data.</text>
</comment>
<evidence type="ECO:0000256" key="7">
    <source>
        <dbReference type="PROSITE-ProRule" id="PRU00076"/>
    </source>
</evidence>
<evidence type="ECO:0000259" key="9">
    <source>
        <dbReference type="PROSITE" id="PS50026"/>
    </source>
</evidence>
<evidence type="ECO:0000256" key="8">
    <source>
        <dbReference type="SAM" id="Phobius"/>
    </source>
</evidence>
<evidence type="ECO:0000256" key="5">
    <source>
        <dbReference type="ARBA" id="ARBA00023157"/>
    </source>
</evidence>
<feature type="transmembrane region" description="Helical" evidence="8">
    <location>
        <begin position="398"/>
        <end position="425"/>
    </location>
</feature>
<dbReference type="SUPFAM" id="SSF57196">
    <property type="entry name" value="EGF/Laminin"/>
    <property type="match status" value="2"/>
</dbReference>
<dbReference type="PANTHER" id="PTHR24039:SF28">
    <property type="entry name" value="EGF-LIKE DOMAIN-CONTAINING PROTEIN"/>
    <property type="match status" value="1"/>
</dbReference>
<feature type="domain" description="EGF-like" evidence="9">
    <location>
        <begin position="352"/>
        <end position="390"/>
    </location>
</feature>
<accession>A0A2G8KE30</accession>
<keyword evidence="6" id="KW-0325">Glycoprotein</keyword>
<keyword evidence="3" id="KW-0677">Repeat</keyword>
<feature type="domain" description="EGF-like" evidence="9">
    <location>
        <begin position="19"/>
        <end position="61"/>
    </location>
</feature>
<dbReference type="PROSITE" id="PS50026">
    <property type="entry name" value="EGF_3"/>
    <property type="match status" value="2"/>
</dbReference>
<dbReference type="PROSITE" id="PS01187">
    <property type="entry name" value="EGF_CA"/>
    <property type="match status" value="1"/>
</dbReference>
<protein>
    <recommendedName>
        <fullName evidence="9">EGF-like domain-containing protein</fullName>
    </recommendedName>
</protein>
<dbReference type="AlphaFoldDB" id="A0A2G8KE30"/>
<dbReference type="CDD" id="cd00054">
    <property type="entry name" value="EGF_CA"/>
    <property type="match status" value="2"/>
</dbReference>
<dbReference type="SMART" id="SM00181">
    <property type="entry name" value="EGF"/>
    <property type="match status" value="2"/>
</dbReference>
<evidence type="ECO:0000256" key="4">
    <source>
        <dbReference type="ARBA" id="ARBA00022837"/>
    </source>
</evidence>
<dbReference type="Pfam" id="PF00008">
    <property type="entry name" value="EGF"/>
    <property type="match status" value="1"/>
</dbReference>
<dbReference type="Pfam" id="PF07645">
    <property type="entry name" value="EGF_CA"/>
    <property type="match status" value="1"/>
</dbReference>
<dbReference type="FunFam" id="2.10.25.10:FF:000012">
    <property type="entry name" value="Delta-like protein"/>
    <property type="match status" value="1"/>
</dbReference>
<feature type="disulfide bond" evidence="7">
    <location>
        <begin position="380"/>
        <end position="389"/>
    </location>
</feature>
<dbReference type="SMART" id="SM00179">
    <property type="entry name" value="EGF_CA"/>
    <property type="match status" value="2"/>
</dbReference>
<evidence type="ECO:0000313" key="11">
    <source>
        <dbReference type="Proteomes" id="UP000230750"/>
    </source>
</evidence>
<dbReference type="InterPro" id="IPR018097">
    <property type="entry name" value="EGF_Ca-bd_CS"/>
</dbReference>
<feature type="disulfide bond" evidence="7">
    <location>
        <begin position="361"/>
        <end position="378"/>
    </location>
</feature>
<evidence type="ECO:0000256" key="6">
    <source>
        <dbReference type="ARBA" id="ARBA00023180"/>
    </source>
</evidence>
<keyword evidence="8" id="KW-1133">Transmembrane helix</keyword>
<dbReference type="EMBL" id="MRZV01000657">
    <property type="protein sequence ID" value="PIK46257.1"/>
    <property type="molecule type" value="Genomic_DNA"/>
</dbReference>
<sequence>MSKMMYPILFQHHNSYRKDINECQLQTDNCDDASTTCQNTISGFMCNCLPGFSRVTPTLCQDPTGCCPSFPNDEINSRFILLNDGQCAFFEPDSFGNFTTYQSSLCGIDSSSLNVTGGRLLELSSKDPTQPVDTSLKDLVTPHLLLPSTFPPVIFVDFERNGINQYIWGNGNNDELLSDDEGWILGRPQSGVGLNCGAITRQSEDFGFTNVRCDNVGVAYCSVDLVVCPPAVPARVVLTFTHAFGQDAQHDESLDDPTSALSQAYVNLIEDVMNVATRDQKVVTVAGFSSGSVNAFVEVIIVKPHQVQNYKDLADAIINAGELDENGFLTITRANGDTIVLDSNRLDVDDISNHRCQSVTCQNGGSCTDDEKLIEAICTCADGYQGQRCEAIKEDSSAGLVIALSLVAIGILLLFCGCLCCLCILSKRSHRNQDKMSYRYKEPLTIPEQFDMLTLREDFDQRVVINAVARLHDGFAESNGSQRIVRNRGVNISEVLSKRDEGSSLDDQKLSHFERVFYNSGKPQVKKM</sequence>
<dbReference type="InterPro" id="IPR049883">
    <property type="entry name" value="NOTCH1_EGF-like"/>
</dbReference>
<keyword evidence="8" id="KW-0472">Membrane</keyword>
<comment type="caution">
    <text evidence="7">Lacks conserved residue(s) required for the propagation of feature annotation.</text>
</comment>
<reference evidence="10 11" key="1">
    <citation type="journal article" date="2017" name="PLoS Biol.">
        <title>The sea cucumber genome provides insights into morphological evolution and visceral regeneration.</title>
        <authorList>
            <person name="Zhang X."/>
            <person name="Sun L."/>
            <person name="Yuan J."/>
            <person name="Sun Y."/>
            <person name="Gao Y."/>
            <person name="Zhang L."/>
            <person name="Li S."/>
            <person name="Dai H."/>
            <person name="Hamel J.F."/>
            <person name="Liu C."/>
            <person name="Yu Y."/>
            <person name="Liu S."/>
            <person name="Lin W."/>
            <person name="Guo K."/>
            <person name="Jin S."/>
            <person name="Xu P."/>
            <person name="Storey K.B."/>
            <person name="Huan P."/>
            <person name="Zhang T."/>
            <person name="Zhou Y."/>
            <person name="Zhang J."/>
            <person name="Lin C."/>
            <person name="Li X."/>
            <person name="Xing L."/>
            <person name="Huo D."/>
            <person name="Sun M."/>
            <person name="Wang L."/>
            <person name="Mercier A."/>
            <person name="Li F."/>
            <person name="Yang H."/>
            <person name="Xiang J."/>
        </authorList>
    </citation>
    <scope>NUCLEOTIDE SEQUENCE [LARGE SCALE GENOMIC DNA]</scope>
    <source>
        <strain evidence="10">Shaxun</strain>
        <tissue evidence="10">Muscle</tissue>
    </source>
</reference>
<keyword evidence="1 7" id="KW-0245">EGF-like domain</keyword>
<proteinExistence type="predicted"/>
<dbReference type="GO" id="GO:0005509">
    <property type="term" value="F:calcium ion binding"/>
    <property type="evidence" value="ECO:0007669"/>
    <property type="project" value="InterPro"/>
</dbReference>
<keyword evidence="4" id="KW-0106">Calcium</keyword>
<dbReference type="PROSITE" id="PS01186">
    <property type="entry name" value="EGF_2"/>
    <property type="match status" value="2"/>
</dbReference>
<dbReference type="Gene3D" id="2.10.25.10">
    <property type="entry name" value="Laminin"/>
    <property type="match status" value="2"/>
</dbReference>
<keyword evidence="5 7" id="KW-1015">Disulfide bond</keyword>
<gene>
    <name evidence="10" type="ORF">BSL78_16885</name>
</gene>
<dbReference type="PANTHER" id="PTHR24039">
    <property type="entry name" value="FIBRILLIN-RELATED"/>
    <property type="match status" value="1"/>
</dbReference>
<evidence type="ECO:0000313" key="10">
    <source>
        <dbReference type="EMBL" id="PIK46257.1"/>
    </source>
</evidence>
<dbReference type="PROSITE" id="PS00010">
    <property type="entry name" value="ASX_HYDROXYL"/>
    <property type="match status" value="1"/>
</dbReference>
<dbReference type="InterPro" id="IPR001881">
    <property type="entry name" value="EGF-like_Ca-bd_dom"/>
</dbReference>
<keyword evidence="11" id="KW-1185">Reference proteome</keyword>
<evidence type="ECO:0000256" key="1">
    <source>
        <dbReference type="ARBA" id="ARBA00022536"/>
    </source>
</evidence>
<dbReference type="InterPro" id="IPR000152">
    <property type="entry name" value="EGF-type_Asp/Asn_hydroxyl_site"/>
</dbReference>
<evidence type="ECO:0000256" key="2">
    <source>
        <dbReference type="ARBA" id="ARBA00022729"/>
    </source>
</evidence>
<keyword evidence="8" id="KW-0812">Transmembrane</keyword>
<organism evidence="10 11">
    <name type="scientific">Stichopus japonicus</name>
    <name type="common">Sea cucumber</name>
    <dbReference type="NCBI Taxonomy" id="307972"/>
    <lineage>
        <taxon>Eukaryota</taxon>
        <taxon>Metazoa</taxon>
        <taxon>Echinodermata</taxon>
        <taxon>Eleutherozoa</taxon>
        <taxon>Echinozoa</taxon>
        <taxon>Holothuroidea</taxon>
        <taxon>Aspidochirotacea</taxon>
        <taxon>Aspidochirotida</taxon>
        <taxon>Stichopodidae</taxon>
        <taxon>Apostichopus</taxon>
    </lineage>
</organism>
<dbReference type="PROSITE" id="PS00022">
    <property type="entry name" value="EGF_1"/>
    <property type="match status" value="1"/>
</dbReference>
<evidence type="ECO:0000256" key="3">
    <source>
        <dbReference type="ARBA" id="ARBA00022737"/>
    </source>
</evidence>
<dbReference type="Proteomes" id="UP000230750">
    <property type="component" value="Unassembled WGS sequence"/>
</dbReference>
<name>A0A2G8KE30_STIJA</name>